<feature type="region of interest" description="Disordered" evidence="3">
    <location>
        <begin position="171"/>
        <end position="190"/>
    </location>
</feature>
<evidence type="ECO:0000256" key="1">
    <source>
        <dbReference type="ARBA" id="ARBA00022801"/>
    </source>
</evidence>
<dbReference type="SUPFAM" id="SSF55785">
    <property type="entry name" value="PYP-like sensor domain (PAS domain)"/>
    <property type="match status" value="2"/>
</dbReference>
<dbReference type="InterPro" id="IPR052016">
    <property type="entry name" value="Bact_Sigma-Reg"/>
</dbReference>
<dbReference type="Pfam" id="PF08448">
    <property type="entry name" value="PAS_4"/>
    <property type="match status" value="1"/>
</dbReference>
<dbReference type="AlphaFoldDB" id="A0A918BP33"/>
<dbReference type="InterPro" id="IPR036457">
    <property type="entry name" value="PPM-type-like_dom_sf"/>
</dbReference>
<feature type="coiled-coil region" evidence="2">
    <location>
        <begin position="483"/>
        <end position="510"/>
    </location>
</feature>
<dbReference type="InterPro" id="IPR035965">
    <property type="entry name" value="PAS-like_dom_sf"/>
</dbReference>
<dbReference type="Gene3D" id="3.30.450.20">
    <property type="entry name" value="PAS domain"/>
    <property type="match status" value="2"/>
</dbReference>
<name>A0A918BP33_9ACTN</name>
<keyword evidence="1" id="KW-0378">Hydrolase</keyword>
<dbReference type="PANTHER" id="PTHR43156:SF2">
    <property type="entry name" value="STAGE II SPORULATION PROTEIN E"/>
    <property type="match status" value="1"/>
</dbReference>
<dbReference type="Pfam" id="PF07228">
    <property type="entry name" value="SpoIIE"/>
    <property type="match status" value="1"/>
</dbReference>
<dbReference type="SMART" id="SM00331">
    <property type="entry name" value="PP2C_SIG"/>
    <property type="match status" value="1"/>
</dbReference>
<reference evidence="5" key="2">
    <citation type="submission" date="2020-09" db="EMBL/GenBank/DDBJ databases">
        <authorList>
            <person name="Sun Q."/>
            <person name="Ohkuma M."/>
        </authorList>
    </citation>
    <scope>NUCLEOTIDE SEQUENCE</scope>
    <source>
        <strain evidence="5">JCM 3131</strain>
    </source>
</reference>
<dbReference type="RefSeq" id="WP_189219873.1">
    <property type="nucleotide sequence ID" value="NZ_BMQK01000018.1"/>
</dbReference>
<evidence type="ECO:0000256" key="2">
    <source>
        <dbReference type="SAM" id="Coils"/>
    </source>
</evidence>
<comment type="caution">
    <text evidence="5">The sequence shown here is derived from an EMBL/GenBank/DDBJ whole genome shotgun (WGS) entry which is preliminary data.</text>
</comment>
<dbReference type="EMBL" id="BMQK01000018">
    <property type="protein sequence ID" value="GGQ80809.1"/>
    <property type="molecule type" value="Genomic_DNA"/>
</dbReference>
<feature type="domain" description="PPM-type phosphatase" evidence="4">
    <location>
        <begin position="526"/>
        <end position="736"/>
    </location>
</feature>
<evidence type="ECO:0000313" key="5">
    <source>
        <dbReference type="EMBL" id="GGQ80809.1"/>
    </source>
</evidence>
<dbReference type="InterPro" id="IPR013656">
    <property type="entry name" value="PAS_4"/>
</dbReference>
<evidence type="ECO:0000259" key="4">
    <source>
        <dbReference type="SMART" id="SM00331"/>
    </source>
</evidence>
<keyword evidence="2" id="KW-0175">Coiled coil</keyword>
<dbReference type="SUPFAM" id="SSF81606">
    <property type="entry name" value="PP2C-like"/>
    <property type="match status" value="1"/>
</dbReference>
<gene>
    <name evidence="5" type="ORF">GCM10010145_58170</name>
</gene>
<dbReference type="Proteomes" id="UP000620156">
    <property type="component" value="Unassembled WGS sequence"/>
</dbReference>
<evidence type="ECO:0000256" key="3">
    <source>
        <dbReference type="SAM" id="MobiDB-lite"/>
    </source>
</evidence>
<feature type="region of interest" description="Disordered" evidence="3">
    <location>
        <begin position="28"/>
        <end position="75"/>
    </location>
</feature>
<sequence length="738" mass="79856">MDRLNQVAELFAECLGCDEEAARTYTRRLLEEPVAQSPPGSSGGGSRPAAAGGPVTQDGAGGARRTAAGDSDVPDGHEMLAEVSRAPSPVGLARLLHDQVRPHGASAVLLAVIDRQGELRMSGVAGASAREADTRSRIPLRCVLPLARTAPEDQLLWIDDDSGDRILAWVSSRSGPSRSPGDRAGGRDSSSPAERLLCVVIAVWPAGPPLEPAVRERAEALTGSAGRRLCGLAGRGLPEEDLHAPWLAAVLDVIPIPAALLFPIRDAHGRVVEFHIDRCNGHATDLLGRPPEQINGGRLLEVLPGLSNAGIFDAYVKVLETGTPLHREPFPYEEPFRGVRYPAVLSVRAQRIGGGLLVSWQFHDEQARMAARIDDAERLVDLAWAEWNLVTGEITWSPRMYDIFDLDPALGPLPLDRLSRHVRENDTPVLTQAVETLCEQREPVTFEVRTRHADPPRHVRVTAELVRDSLGNLIAAHGVVQDVSAARRMEAALEASRREAERQRLRMAEELQLALLPRQHNRLPGLSMALRYQPAEDSARIGGDWFEAAPLPDGRVLIAIGDVSGHGLLAAAGMAQLRHALLGIAHTGADAARILDCLNLVAYHSHEETVMATVIVGHFHPRDRTLAWARGGHPPPVLVRAGQARELHNADGISLGVSLDPGYGLAAVRLQPGDRVILYTDGLVERRDDRRDERSALLLDAARQGALGGPEEHLQTLLSTLDTNPEDDTCVIVLHVRK</sequence>
<proteinExistence type="predicted"/>
<reference evidence="5" key="1">
    <citation type="journal article" date="2014" name="Int. J. Syst. Evol. Microbiol.">
        <title>Complete genome sequence of Corynebacterium casei LMG S-19264T (=DSM 44701T), isolated from a smear-ripened cheese.</title>
        <authorList>
            <consortium name="US DOE Joint Genome Institute (JGI-PGF)"/>
            <person name="Walter F."/>
            <person name="Albersmeier A."/>
            <person name="Kalinowski J."/>
            <person name="Ruckert C."/>
        </authorList>
    </citation>
    <scope>NUCLEOTIDE SEQUENCE</scope>
    <source>
        <strain evidence="5">JCM 3131</strain>
    </source>
</reference>
<keyword evidence="6" id="KW-1185">Reference proteome</keyword>
<dbReference type="GO" id="GO:0016791">
    <property type="term" value="F:phosphatase activity"/>
    <property type="evidence" value="ECO:0007669"/>
    <property type="project" value="TreeGrafter"/>
</dbReference>
<organism evidence="5 6">
    <name type="scientific">Streptomyces ruber</name>
    <dbReference type="NCBI Taxonomy" id="83378"/>
    <lineage>
        <taxon>Bacteria</taxon>
        <taxon>Bacillati</taxon>
        <taxon>Actinomycetota</taxon>
        <taxon>Actinomycetes</taxon>
        <taxon>Kitasatosporales</taxon>
        <taxon>Streptomycetaceae</taxon>
        <taxon>Streptomyces</taxon>
    </lineage>
</organism>
<accession>A0A918BP33</accession>
<protein>
    <submittedName>
        <fullName evidence="5">Transcription antitermination regulator</fullName>
    </submittedName>
</protein>
<evidence type="ECO:0000313" key="6">
    <source>
        <dbReference type="Proteomes" id="UP000620156"/>
    </source>
</evidence>
<dbReference type="InterPro" id="IPR001932">
    <property type="entry name" value="PPM-type_phosphatase-like_dom"/>
</dbReference>
<dbReference type="Gene3D" id="3.60.40.10">
    <property type="entry name" value="PPM-type phosphatase domain"/>
    <property type="match status" value="1"/>
</dbReference>
<dbReference type="PANTHER" id="PTHR43156">
    <property type="entry name" value="STAGE II SPORULATION PROTEIN E-RELATED"/>
    <property type="match status" value="1"/>
</dbReference>